<proteinExistence type="predicted"/>
<comment type="caution">
    <text evidence="2">The sequence shown here is derived from an EMBL/GenBank/DDBJ whole genome shotgun (WGS) entry which is preliminary data.</text>
</comment>
<evidence type="ECO:0000313" key="2">
    <source>
        <dbReference type="EMBL" id="GAA0823511.1"/>
    </source>
</evidence>
<evidence type="ECO:0000313" key="3">
    <source>
        <dbReference type="Proteomes" id="UP001500021"/>
    </source>
</evidence>
<feature type="transmembrane region" description="Helical" evidence="1">
    <location>
        <begin position="70"/>
        <end position="97"/>
    </location>
</feature>
<accession>A0ABN1LBB6</accession>
<gene>
    <name evidence="2" type="ORF">GCM10009111_33300</name>
</gene>
<keyword evidence="1" id="KW-0812">Transmembrane</keyword>
<name>A0ABN1LBB6_9GAMM</name>
<keyword evidence="1" id="KW-0472">Membrane</keyword>
<protein>
    <recommendedName>
        <fullName evidence="4">TM2 domain-containing protein</fullName>
    </recommendedName>
</protein>
<dbReference type="RefSeq" id="WP_215980935.1">
    <property type="nucleotide sequence ID" value="NZ_BAAAFA010000014.1"/>
</dbReference>
<evidence type="ECO:0000256" key="1">
    <source>
        <dbReference type="SAM" id="Phobius"/>
    </source>
</evidence>
<dbReference type="Proteomes" id="UP001500021">
    <property type="component" value="Unassembled WGS sequence"/>
</dbReference>
<feature type="transmembrane region" description="Helical" evidence="1">
    <location>
        <begin position="41"/>
        <end position="58"/>
    </location>
</feature>
<dbReference type="EMBL" id="BAAAFA010000014">
    <property type="protein sequence ID" value="GAA0823511.1"/>
    <property type="molecule type" value="Genomic_DNA"/>
</dbReference>
<keyword evidence="1" id="KW-1133">Transmembrane helix</keyword>
<organism evidence="2 3">
    <name type="scientific">Colwellia asteriadis</name>
    <dbReference type="NCBI Taxonomy" id="517723"/>
    <lineage>
        <taxon>Bacteria</taxon>
        <taxon>Pseudomonadati</taxon>
        <taxon>Pseudomonadota</taxon>
        <taxon>Gammaproteobacteria</taxon>
        <taxon>Alteromonadales</taxon>
        <taxon>Colwelliaceae</taxon>
        <taxon>Colwellia</taxon>
    </lineage>
</organism>
<sequence>MTNVLLKLEENRLREQISRLNLEQKRHYYNLEVENLKDPDTYAALNWLFVAGLHHFYLGKWKRGAINLGLMLLGCVFILTGSFIAAGIALVLLTFIIELPQLFKSQSIIHAYNNRLMEELLEQVDN</sequence>
<keyword evidence="3" id="KW-1185">Reference proteome</keyword>
<reference evidence="2 3" key="1">
    <citation type="journal article" date="2019" name="Int. J. Syst. Evol. Microbiol.">
        <title>The Global Catalogue of Microorganisms (GCM) 10K type strain sequencing project: providing services to taxonomists for standard genome sequencing and annotation.</title>
        <authorList>
            <consortium name="The Broad Institute Genomics Platform"/>
            <consortium name="The Broad Institute Genome Sequencing Center for Infectious Disease"/>
            <person name="Wu L."/>
            <person name="Ma J."/>
        </authorList>
    </citation>
    <scope>NUCLEOTIDE SEQUENCE [LARGE SCALE GENOMIC DNA]</scope>
    <source>
        <strain evidence="2 3">JCM 15608</strain>
    </source>
</reference>
<evidence type="ECO:0008006" key="4">
    <source>
        <dbReference type="Google" id="ProtNLM"/>
    </source>
</evidence>